<dbReference type="HOGENOM" id="CLU_067660_0_0_1"/>
<keyword evidence="3" id="KW-1185">Reference proteome</keyword>
<proteinExistence type="predicted"/>
<dbReference type="AlphaFoldDB" id="E3NGN4"/>
<evidence type="ECO:0000313" key="3">
    <source>
        <dbReference type="Proteomes" id="UP000008281"/>
    </source>
</evidence>
<evidence type="ECO:0000256" key="1">
    <source>
        <dbReference type="SAM" id="MobiDB-lite"/>
    </source>
</evidence>
<name>E3NGN4_CAERE</name>
<protein>
    <submittedName>
        <fullName evidence="2">Uncharacterized protein</fullName>
    </submittedName>
</protein>
<feature type="compositionally biased region" description="Basic and acidic residues" evidence="1">
    <location>
        <begin position="96"/>
        <end position="117"/>
    </location>
</feature>
<reference evidence="2" key="1">
    <citation type="submission" date="2007-07" db="EMBL/GenBank/DDBJ databases">
        <title>PCAP assembly of the Caenorhabditis remanei genome.</title>
        <authorList>
            <consortium name="The Caenorhabditis remanei Sequencing Consortium"/>
            <person name="Wilson R.K."/>
        </authorList>
    </citation>
    <scope>NUCLEOTIDE SEQUENCE [LARGE SCALE GENOMIC DNA]</scope>
    <source>
        <strain evidence="2">PB4641</strain>
    </source>
</reference>
<organism evidence="3">
    <name type="scientific">Caenorhabditis remanei</name>
    <name type="common">Caenorhabditis vulgaris</name>
    <dbReference type="NCBI Taxonomy" id="31234"/>
    <lineage>
        <taxon>Eukaryota</taxon>
        <taxon>Metazoa</taxon>
        <taxon>Ecdysozoa</taxon>
        <taxon>Nematoda</taxon>
        <taxon>Chromadorea</taxon>
        <taxon>Rhabditida</taxon>
        <taxon>Rhabditina</taxon>
        <taxon>Rhabditomorpha</taxon>
        <taxon>Rhabditoidea</taxon>
        <taxon>Rhabditidae</taxon>
        <taxon>Peloderinae</taxon>
        <taxon>Caenorhabditis</taxon>
    </lineage>
</organism>
<sequence length="239" mass="28679">MFGMTSPRTPINQKIDGQSRIPEQNFKEFVFNRIKETPDTTMRAELQYKTPYEGSTCSLHTFLNFARNQRYEYSKWFKICKEIRDRIEILMKHNEDEEHDSAENKTGEVKKQNENSHDTNLYSVHVRPVRADNREEVREIKYGTICGFYHRNTTRYPSADFAFIRYTTEEAKKRALNARRVSDDQDGWLLIKTALKSENKCQPTSTTRQNFCKNNQKETKEEEWRRDREANEEYLWMIF</sequence>
<evidence type="ECO:0000313" key="2">
    <source>
        <dbReference type="EMBL" id="EFO97168.1"/>
    </source>
</evidence>
<feature type="region of interest" description="Disordered" evidence="1">
    <location>
        <begin position="96"/>
        <end position="120"/>
    </location>
</feature>
<dbReference type="Proteomes" id="UP000008281">
    <property type="component" value="Unassembled WGS sequence"/>
</dbReference>
<gene>
    <name evidence="2" type="ORF">CRE_03462</name>
</gene>
<dbReference type="EMBL" id="DS268657">
    <property type="protein sequence ID" value="EFO97168.1"/>
    <property type="molecule type" value="Genomic_DNA"/>
</dbReference>
<accession>E3NGN4</accession>